<dbReference type="SUPFAM" id="SSF55961">
    <property type="entry name" value="Bet v1-like"/>
    <property type="match status" value="1"/>
</dbReference>
<protein>
    <recommendedName>
        <fullName evidence="2">START domain-containing protein</fullName>
    </recommendedName>
</protein>
<evidence type="ECO:0000256" key="1">
    <source>
        <dbReference type="SAM" id="Phobius"/>
    </source>
</evidence>
<dbReference type="GO" id="GO:0005737">
    <property type="term" value="C:cytoplasm"/>
    <property type="evidence" value="ECO:0007669"/>
    <property type="project" value="UniProtKB-ARBA"/>
</dbReference>
<dbReference type="InterPro" id="IPR002913">
    <property type="entry name" value="START_lipid-bd_dom"/>
</dbReference>
<feature type="domain" description="START" evidence="2">
    <location>
        <begin position="95"/>
        <end position="273"/>
    </location>
</feature>
<feature type="transmembrane region" description="Helical" evidence="1">
    <location>
        <begin position="31"/>
        <end position="53"/>
    </location>
</feature>
<gene>
    <name evidence="3" type="ORF">CPEL01642_LOCUS7191</name>
</gene>
<proteinExistence type="predicted"/>
<dbReference type="InterPro" id="IPR023393">
    <property type="entry name" value="START-like_dom_sf"/>
</dbReference>
<evidence type="ECO:0000313" key="3">
    <source>
        <dbReference type="EMBL" id="CAD8603856.1"/>
    </source>
</evidence>
<dbReference type="Gene3D" id="3.30.530.20">
    <property type="match status" value="1"/>
</dbReference>
<dbReference type="GO" id="GO:0008289">
    <property type="term" value="F:lipid binding"/>
    <property type="evidence" value="ECO:0007669"/>
    <property type="project" value="InterPro"/>
</dbReference>
<reference evidence="3" key="1">
    <citation type="submission" date="2021-01" db="EMBL/GenBank/DDBJ databases">
        <authorList>
            <person name="Corre E."/>
            <person name="Pelletier E."/>
            <person name="Niang G."/>
            <person name="Scheremetjew M."/>
            <person name="Finn R."/>
            <person name="Kale V."/>
            <person name="Holt S."/>
            <person name="Cochrane G."/>
            <person name="Meng A."/>
            <person name="Brown T."/>
            <person name="Cohen L."/>
        </authorList>
    </citation>
    <scope>NUCLEOTIDE SEQUENCE</scope>
    <source>
        <strain evidence="3">PLY182g</strain>
    </source>
</reference>
<dbReference type="EMBL" id="HBEY01014839">
    <property type="protein sequence ID" value="CAD8603856.1"/>
    <property type="molecule type" value="Transcribed_RNA"/>
</dbReference>
<dbReference type="AlphaFoldDB" id="A0A7S0L9Y4"/>
<keyword evidence="1" id="KW-0472">Membrane</keyword>
<evidence type="ECO:0000259" key="2">
    <source>
        <dbReference type="Pfam" id="PF01852"/>
    </source>
</evidence>
<organism evidence="3">
    <name type="scientific">Coccolithus braarudii</name>
    <dbReference type="NCBI Taxonomy" id="221442"/>
    <lineage>
        <taxon>Eukaryota</taxon>
        <taxon>Haptista</taxon>
        <taxon>Haptophyta</taxon>
        <taxon>Prymnesiophyceae</taxon>
        <taxon>Coccolithales</taxon>
        <taxon>Coccolithaceae</taxon>
        <taxon>Coccolithus</taxon>
    </lineage>
</organism>
<keyword evidence="1" id="KW-1133">Transmembrane helix</keyword>
<accession>A0A7S0L9Y4</accession>
<keyword evidence="1" id="KW-0812">Transmembrane</keyword>
<dbReference type="Pfam" id="PF01852">
    <property type="entry name" value="START"/>
    <property type="match status" value="1"/>
</dbReference>
<dbReference type="InterPro" id="IPR051213">
    <property type="entry name" value="START_lipid_transfer"/>
</dbReference>
<name>A0A7S0L9Y4_9EUKA</name>
<dbReference type="PANTHER" id="PTHR19308:SF14">
    <property type="entry name" value="START DOMAIN-CONTAINING PROTEIN"/>
    <property type="match status" value="1"/>
</dbReference>
<sequence>MRACTESVAARKHSTGEGVRLQHYIPSAGSLVRWLAVVTAVLCFLLIAVAVCADKSEVESENVGQGAVKSAVASAARADTSNTASAARKGGVKSEGEDEGWSIFRQEKIADGAYVAFEANINGLPFVTVNATNVDVPAKTLIDIFLDESMAHKWNDYMGTVRHLGNNVQLQTYKLPWPFTAREYLMRCSDDDLQGGRGHRTRCVPVEGGHPQAPLRNDRVRGSCETLWQISPSATDSKRRSDLYFRGHVDPGGALPKWIVNEIGKHGSANVVASLIKLGASRRRR</sequence>
<dbReference type="PANTHER" id="PTHR19308">
    <property type="entry name" value="PHOSPHATIDYLCHOLINE TRANSFER PROTEIN"/>
    <property type="match status" value="1"/>
</dbReference>